<dbReference type="EMBL" id="CM001440">
    <property type="protein sequence ID" value="EHR61610.1"/>
    <property type="molecule type" value="Genomic_DNA"/>
</dbReference>
<feature type="domain" description="Gfo/Idh/MocA-like oxidoreductase N-terminal" evidence="3">
    <location>
        <begin position="6"/>
        <end position="126"/>
    </location>
</feature>
<dbReference type="Proteomes" id="UP000002791">
    <property type="component" value="Chromosome"/>
</dbReference>
<evidence type="ECO:0000313" key="6">
    <source>
        <dbReference type="Proteomes" id="UP000002791"/>
    </source>
</evidence>
<dbReference type="STRING" id="882082.SaccyDRAFT_2764"/>
<dbReference type="RefSeq" id="WP_005456886.1">
    <property type="nucleotide sequence ID" value="NZ_CM001440.1"/>
</dbReference>
<protein>
    <submittedName>
        <fullName evidence="5">Putative dehydrogenase</fullName>
    </submittedName>
</protein>
<dbReference type="AlphaFoldDB" id="H5XGR7"/>
<dbReference type="GO" id="GO:0000166">
    <property type="term" value="F:nucleotide binding"/>
    <property type="evidence" value="ECO:0007669"/>
    <property type="project" value="InterPro"/>
</dbReference>
<evidence type="ECO:0000259" key="3">
    <source>
        <dbReference type="Pfam" id="PF01408"/>
    </source>
</evidence>
<dbReference type="InterPro" id="IPR000683">
    <property type="entry name" value="Gfo/Idh/MocA-like_OxRdtase_N"/>
</dbReference>
<dbReference type="Gene3D" id="3.30.360.10">
    <property type="entry name" value="Dihydrodipicolinate Reductase, domain 2"/>
    <property type="match status" value="1"/>
</dbReference>
<keyword evidence="6" id="KW-1185">Reference proteome</keyword>
<dbReference type="PANTHER" id="PTHR43377">
    <property type="entry name" value="BILIVERDIN REDUCTASE A"/>
    <property type="match status" value="1"/>
</dbReference>
<name>H5XGR7_9PSEU</name>
<comment type="similarity">
    <text evidence="1">Belongs to the Gfo/Idh/MocA family.</text>
</comment>
<organism evidence="5 6">
    <name type="scientific">Saccharomonospora cyanea NA-134</name>
    <dbReference type="NCBI Taxonomy" id="882082"/>
    <lineage>
        <taxon>Bacteria</taxon>
        <taxon>Bacillati</taxon>
        <taxon>Actinomycetota</taxon>
        <taxon>Actinomycetes</taxon>
        <taxon>Pseudonocardiales</taxon>
        <taxon>Pseudonocardiaceae</taxon>
        <taxon>Saccharomonospora</taxon>
    </lineage>
</organism>
<feature type="domain" description="Gfo/Idh/MocA-like oxidoreductase C-terminal" evidence="4">
    <location>
        <begin position="139"/>
        <end position="414"/>
    </location>
</feature>
<sequence>MPAPVTIAVVGAGVRGRTYAACAAATGKARVVAVAEPRAQARDTLATEHDIPSDAVFTDWRALLDKPRIADVAVIATQDADHVEPAVALARRGYHLLLEKPMATSEADCERIVTAAEDAGVLLAVCHVLRYMPYSRRLKAIVDSGRIGDIVSVEHLEPVGWWHQAHSYVRGNWRREDTSTFMLMAKSCHDLDWLSHLIGRPAVRVSSFGGLYEFRPERRPEGAADRCLDCAVESTCPYSAPRIYRPLLAEPDRLWPLSVLTDDRTEEGLLAALRDGPYGRCVYACDNDVVDHQVVNLEYTGGVTASFTMTAFTPLDFRKTRIFGTRGSIEGDGRSITVHDFLHGTEVIDVGVSEGATADDGHGGGDQALVDAFVEAVATGDAGAILSSGRESLATHQLVWAAEHARRSGTVVTLPEPTTPTSSAAHMEVAR</sequence>
<evidence type="ECO:0000259" key="4">
    <source>
        <dbReference type="Pfam" id="PF02894"/>
    </source>
</evidence>
<dbReference type="Pfam" id="PF01408">
    <property type="entry name" value="GFO_IDH_MocA"/>
    <property type="match status" value="1"/>
</dbReference>
<evidence type="ECO:0000313" key="5">
    <source>
        <dbReference type="EMBL" id="EHR61610.1"/>
    </source>
</evidence>
<dbReference type="InterPro" id="IPR004104">
    <property type="entry name" value="Gfo/Idh/MocA-like_OxRdtase_C"/>
</dbReference>
<dbReference type="Pfam" id="PF02894">
    <property type="entry name" value="GFO_IDH_MocA_C"/>
    <property type="match status" value="1"/>
</dbReference>
<dbReference type="OrthoDB" id="9815825at2"/>
<dbReference type="SUPFAM" id="SSF51735">
    <property type="entry name" value="NAD(P)-binding Rossmann-fold domains"/>
    <property type="match status" value="1"/>
</dbReference>
<gene>
    <name evidence="5" type="ORF">SaccyDRAFT_2764</name>
</gene>
<dbReference type="eggNOG" id="COG0673">
    <property type="taxonomic scope" value="Bacteria"/>
</dbReference>
<dbReference type="InterPro" id="IPR051450">
    <property type="entry name" value="Gfo/Idh/MocA_Oxidoreductases"/>
</dbReference>
<accession>H5XGR7</accession>
<proteinExistence type="inferred from homology"/>
<feature type="region of interest" description="Disordered" evidence="2">
    <location>
        <begin position="412"/>
        <end position="431"/>
    </location>
</feature>
<evidence type="ECO:0000256" key="2">
    <source>
        <dbReference type="SAM" id="MobiDB-lite"/>
    </source>
</evidence>
<feature type="compositionally biased region" description="Low complexity" evidence="2">
    <location>
        <begin position="412"/>
        <end position="421"/>
    </location>
</feature>
<dbReference type="SUPFAM" id="SSF55347">
    <property type="entry name" value="Glyceraldehyde-3-phosphate dehydrogenase-like, C-terminal domain"/>
    <property type="match status" value="1"/>
</dbReference>
<evidence type="ECO:0000256" key="1">
    <source>
        <dbReference type="ARBA" id="ARBA00010928"/>
    </source>
</evidence>
<reference evidence="5 6" key="1">
    <citation type="submission" date="2011-11" db="EMBL/GenBank/DDBJ databases">
        <title>The Noncontiguous Finished sequence of Saccharomonospora cyanea NA-134.</title>
        <authorList>
            <consortium name="US DOE Joint Genome Institute"/>
            <person name="Lucas S."/>
            <person name="Han J."/>
            <person name="Lapidus A."/>
            <person name="Cheng J.-F."/>
            <person name="Goodwin L."/>
            <person name="Pitluck S."/>
            <person name="Peters L."/>
            <person name="Ovchinnikova G."/>
            <person name="Lu M."/>
            <person name="Detter J.C."/>
            <person name="Han C."/>
            <person name="Tapia R."/>
            <person name="Land M."/>
            <person name="Hauser L."/>
            <person name="Kyrpides N."/>
            <person name="Ivanova N."/>
            <person name="Pagani I."/>
            <person name="Brambilla E.-M."/>
            <person name="Klenk H.-P."/>
            <person name="Woyke T."/>
        </authorList>
    </citation>
    <scope>NUCLEOTIDE SEQUENCE [LARGE SCALE GENOMIC DNA]</scope>
    <source>
        <strain evidence="5 6">NA-134</strain>
    </source>
</reference>
<dbReference type="InterPro" id="IPR036291">
    <property type="entry name" value="NAD(P)-bd_dom_sf"/>
</dbReference>
<dbReference type="Gene3D" id="3.40.50.720">
    <property type="entry name" value="NAD(P)-binding Rossmann-like Domain"/>
    <property type="match status" value="1"/>
</dbReference>
<dbReference type="HOGENOM" id="CLU_023194_4_2_11"/>
<dbReference type="PANTHER" id="PTHR43377:SF2">
    <property type="entry name" value="BINDING ROSSMANN FOLD OXIDOREDUCTASE, PUTATIVE (AFU_ORTHOLOGUE AFUA_4G00560)-RELATED"/>
    <property type="match status" value="1"/>
</dbReference>